<feature type="domain" description="Membrane transport protein MMPL" evidence="9">
    <location>
        <begin position="235"/>
        <end position="434"/>
    </location>
</feature>
<dbReference type="SUPFAM" id="SSF82866">
    <property type="entry name" value="Multidrug efflux transporter AcrB transmembrane domain"/>
    <property type="match status" value="1"/>
</dbReference>
<dbReference type="PANTHER" id="PTHR33406">
    <property type="entry name" value="MEMBRANE PROTEIN MJ1562-RELATED"/>
    <property type="match status" value="1"/>
</dbReference>
<feature type="transmembrane region" description="Helical" evidence="8">
    <location>
        <begin position="376"/>
        <end position="394"/>
    </location>
</feature>
<proteinExistence type="inferred from homology"/>
<dbReference type="Pfam" id="PF03176">
    <property type="entry name" value="MMPL"/>
    <property type="match status" value="1"/>
</dbReference>
<feature type="transmembrane region" description="Helical" evidence="8">
    <location>
        <begin position="102"/>
        <end position="123"/>
    </location>
</feature>
<evidence type="ECO:0000313" key="11">
    <source>
        <dbReference type="Proteomes" id="UP001189429"/>
    </source>
</evidence>
<feature type="non-terminal residue" evidence="10">
    <location>
        <position position="442"/>
    </location>
</feature>
<keyword evidence="3" id="KW-1003">Cell membrane</keyword>
<keyword evidence="6 8" id="KW-0472">Membrane</keyword>
<keyword evidence="5 8" id="KW-1133">Transmembrane helix</keyword>
<dbReference type="InterPro" id="IPR050545">
    <property type="entry name" value="Mycobact_MmpL"/>
</dbReference>
<dbReference type="Gene3D" id="1.20.1640.10">
    <property type="entry name" value="Multidrug efflux transporter AcrB transmembrane domain"/>
    <property type="match status" value="1"/>
</dbReference>
<protein>
    <recommendedName>
        <fullName evidence="9">Membrane transport protein MMPL domain-containing protein</fullName>
    </recommendedName>
</protein>
<evidence type="ECO:0000256" key="8">
    <source>
        <dbReference type="SAM" id="Phobius"/>
    </source>
</evidence>
<evidence type="ECO:0000259" key="9">
    <source>
        <dbReference type="Pfam" id="PF03176"/>
    </source>
</evidence>
<gene>
    <name evidence="10" type="ORF">PCOR1329_LOCUS59024</name>
</gene>
<evidence type="ECO:0000313" key="10">
    <source>
        <dbReference type="EMBL" id="CAK0873974.1"/>
    </source>
</evidence>
<sequence>SRALHICYCTCARAPRAHKAPRRTTSPPSRALEDTGPGAAPAPHAVLSTPMAHAGEDSGALPASTSPEGTSVAAPLAPEQKDVPSPPAAGQGGFLRGFARVVVGNAVLVLVVVTALLGGAAWAHFKLVGLRDGLVFIPSHNAELFRDFPAMSDPSHDAFVFWCNGCDLTKEPEFDSRFNATIATLDRISKEEYWCADLEWSSYQSPVHGLPSDVYMSQGNSVSFVEFHFSTKKCMTAVREALKPLRTGEGRVLSAQGGPETAAAASMEAEFGTSMKHSMIAMPICAFILWMVVGNVFRATTPMLVVGASFLSGQSAVVAAKEVFPGLDVNFDDSMALFVVLALAVDYALFFWTRFNQERDRCQDYGEAVLVTLHRSSQVIIVSNVFVTMAYGITMTMPHMNLWAYLALYIECMVGCAAAAFYSVTMIPALAILFPGLFDRGR</sequence>
<evidence type="ECO:0000256" key="2">
    <source>
        <dbReference type="ARBA" id="ARBA00010157"/>
    </source>
</evidence>
<evidence type="ECO:0000256" key="4">
    <source>
        <dbReference type="ARBA" id="ARBA00022692"/>
    </source>
</evidence>
<evidence type="ECO:0000256" key="7">
    <source>
        <dbReference type="SAM" id="MobiDB-lite"/>
    </source>
</evidence>
<evidence type="ECO:0000256" key="3">
    <source>
        <dbReference type="ARBA" id="ARBA00022475"/>
    </source>
</evidence>
<dbReference type="Proteomes" id="UP001189429">
    <property type="component" value="Unassembled WGS sequence"/>
</dbReference>
<dbReference type="PANTHER" id="PTHR33406:SF6">
    <property type="entry name" value="MEMBRANE PROTEIN YDGH-RELATED"/>
    <property type="match status" value="1"/>
</dbReference>
<comment type="similarity">
    <text evidence="2">Belongs to the resistance-nodulation-cell division (RND) (TC 2.A.6) family. MmpL subfamily.</text>
</comment>
<comment type="subcellular location">
    <subcellularLocation>
        <location evidence="1">Cell membrane</location>
        <topology evidence="1">Multi-pass membrane protein</topology>
    </subcellularLocation>
</comment>
<name>A0ABN9VKZ6_9DINO</name>
<dbReference type="EMBL" id="CAUYUJ010017346">
    <property type="protein sequence ID" value="CAK0873974.1"/>
    <property type="molecule type" value="Genomic_DNA"/>
</dbReference>
<feature type="transmembrane region" description="Helical" evidence="8">
    <location>
        <begin position="406"/>
        <end position="434"/>
    </location>
</feature>
<dbReference type="InterPro" id="IPR004869">
    <property type="entry name" value="MMPL_dom"/>
</dbReference>
<keyword evidence="4 8" id="KW-0812">Transmembrane</keyword>
<feature type="region of interest" description="Disordered" evidence="7">
    <location>
        <begin position="17"/>
        <end position="88"/>
    </location>
</feature>
<feature type="non-terminal residue" evidence="10">
    <location>
        <position position="1"/>
    </location>
</feature>
<evidence type="ECO:0000256" key="6">
    <source>
        <dbReference type="ARBA" id="ARBA00023136"/>
    </source>
</evidence>
<feature type="transmembrane region" description="Helical" evidence="8">
    <location>
        <begin position="279"/>
        <end position="297"/>
    </location>
</feature>
<accession>A0ABN9VKZ6</accession>
<feature type="transmembrane region" description="Helical" evidence="8">
    <location>
        <begin position="335"/>
        <end position="355"/>
    </location>
</feature>
<reference evidence="10" key="1">
    <citation type="submission" date="2023-10" db="EMBL/GenBank/DDBJ databases">
        <authorList>
            <person name="Chen Y."/>
            <person name="Shah S."/>
            <person name="Dougan E. K."/>
            <person name="Thang M."/>
            <person name="Chan C."/>
        </authorList>
    </citation>
    <scope>NUCLEOTIDE SEQUENCE [LARGE SCALE GENOMIC DNA]</scope>
</reference>
<evidence type="ECO:0000256" key="5">
    <source>
        <dbReference type="ARBA" id="ARBA00022989"/>
    </source>
</evidence>
<evidence type="ECO:0000256" key="1">
    <source>
        <dbReference type="ARBA" id="ARBA00004651"/>
    </source>
</evidence>
<comment type="caution">
    <text evidence="10">The sequence shown here is derived from an EMBL/GenBank/DDBJ whole genome shotgun (WGS) entry which is preliminary data.</text>
</comment>
<keyword evidence="11" id="KW-1185">Reference proteome</keyword>
<organism evidence="10 11">
    <name type="scientific">Prorocentrum cordatum</name>
    <dbReference type="NCBI Taxonomy" id="2364126"/>
    <lineage>
        <taxon>Eukaryota</taxon>
        <taxon>Sar</taxon>
        <taxon>Alveolata</taxon>
        <taxon>Dinophyceae</taxon>
        <taxon>Prorocentrales</taxon>
        <taxon>Prorocentraceae</taxon>
        <taxon>Prorocentrum</taxon>
    </lineage>
</organism>